<dbReference type="VEuPathDB" id="FungiDB:ATEG_05118"/>
<reference evidence="3" key="1">
    <citation type="submission" date="2005-09" db="EMBL/GenBank/DDBJ databases">
        <title>Annotation of the Aspergillus terreus NIH2624 genome.</title>
        <authorList>
            <person name="Birren B.W."/>
            <person name="Lander E.S."/>
            <person name="Galagan J.E."/>
            <person name="Nusbaum C."/>
            <person name="Devon K."/>
            <person name="Henn M."/>
            <person name="Ma L.-J."/>
            <person name="Jaffe D.B."/>
            <person name="Butler J."/>
            <person name="Alvarez P."/>
            <person name="Gnerre S."/>
            <person name="Grabherr M."/>
            <person name="Kleber M."/>
            <person name="Mauceli E.W."/>
            <person name="Brockman W."/>
            <person name="Rounsley S."/>
            <person name="Young S.K."/>
            <person name="LaButti K."/>
            <person name="Pushparaj V."/>
            <person name="DeCaprio D."/>
            <person name="Crawford M."/>
            <person name="Koehrsen M."/>
            <person name="Engels R."/>
            <person name="Montgomery P."/>
            <person name="Pearson M."/>
            <person name="Howarth C."/>
            <person name="Larson L."/>
            <person name="Luoma S."/>
            <person name="White J."/>
            <person name="Alvarado L."/>
            <person name="Kodira C.D."/>
            <person name="Zeng Q."/>
            <person name="Oleary S."/>
            <person name="Yandava C."/>
            <person name="Denning D.W."/>
            <person name="Nierman W.C."/>
            <person name="Milne T."/>
            <person name="Madden K."/>
        </authorList>
    </citation>
    <scope>NUCLEOTIDE SEQUENCE [LARGE SCALE GENOMIC DNA]</scope>
    <source>
        <strain evidence="3">NIH 2624 / FGSC A1156</strain>
    </source>
</reference>
<dbReference type="HOGENOM" id="CLU_009600_14_2_1"/>
<dbReference type="PANTHER" id="PTHR42678">
    <property type="entry name" value="AMIDASE"/>
    <property type="match status" value="1"/>
</dbReference>
<dbReference type="OMA" id="CGGDTMN"/>
<evidence type="ECO:0000259" key="1">
    <source>
        <dbReference type="Pfam" id="PF01425"/>
    </source>
</evidence>
<dbReference type="RefSeq" id="XP_001214296.1">
    <property type="nucleotide sequence ID" value="XM_001214296.1"/>
</dbReference>
<gene>
    <name evidence="2" type="ORF">ATEG_05118</name>
</gene>
<dbReference type="Pfam" id="PF01425">
    <property type="entry name" value="Amidase"/>
    <property type="match status" value="1"/>
</dbReference>
<dbReference type="AlphaFoldDB" id="Q0CMG6"/>
<dbReference type="SUPFAM" id="SSF75304">
    <property type="entry name" value="Amidase signature (AS) enzymes"/>
    <property type="match status" value="1"/>
</dbReference>
<dbReference type="PANTHER" id="PTHR42678:SF5">
    <property type="entry name" value="GLUTAMYL-TRNA(GLN) AMIDOTRANSFERASE SUBUNIT A"/>
    <property type="match status" value="1"/>
</dbReference>
<dbReference type="Gene3D" id="3.90.1300.10">
    <property type="entry name" value="Amidase signature (AS) domain"/>
    <property type="match status" value="1"/>
</dbReference>
<evidence type="ECO:0000313" key="3">
    <source>
        <dbReference type="Proteomes" id="UP000007963"/>
    </source>
</evidence>
<name>Q0CMG6_ASPTN</name>
<accession>Q0CMG6</accession>
<evidence type="ECO:0000313" key="2">
    <source>
        <dbReference type="EMBL" id="EAU34187.1"/>
    </source>
</evidence>
<feature type="domain" description="Amidase" evidence="1">
    <location>
        <begin position="25"/>
        <end position="472"/>
    </location>
</feature>
<dbReference type="GeneID" id="4321155"/>
<sequence>MGIHDLTISRFHAALRQGRTSIAATVSAYLTQITRHNPTLHALITVNPNALSEAQKKDAALDCRSAYTPLPRLHGVPIILKDTYTTAGLRTTSGVRALETLQTATNAAVVDALLSQGAIILAKANVHEFCLQGVTASSIQGQTLNPYDPTRTPGGSSGGTAAALAANMGLVGCGGDTMNSLRSPASACAIVGFRPTYGQVSRRGIVPVTETQDVVGPMGRTVADVRVLFGVMRGEDRYDAATVNPSRHRTPSPHKPRLRVGILRDYFGDADTDDGAVVNSTIADALRRMREQKISCKIEFTELPPLPEWDIPTLQATADMQAFEFREVFDAFLQSVEHTPHRSLASIVASGLYHRDAVTPVLYQTLQDDGVFTTSSAEYQSRLRRIEALKRSVENVFTKYDLDALVYPHQRQLVAPVGSMVQPGRNGLLAALTGRPAVCLPAGFSPPSPTAPQGIPIGLELMGQPWQDDELLNLAEHFESVIQGRKAPVGYDPVPRTMS</sequence>
<dbReference type="STRING" id="341663.Q0CMG6"/>
<proteinExistence type="predicted"/>
<dbReference type="Proteomes" id="UP000007963">
    <property type="component" value="Unassembled WGS sequence"/>
</dbReference>
<dbReference type="EMBL" id="CH476600">
    <property type="protein sequence ID" value="EAU34187.1"/>
    <property type="molecule type" value="Genomic_DNA"/>
</dbReference>
<dbReference type="OrthoDB" id="566138at2759"/>
<protein>
    <recommendedName>
        <fullName evidence="1">Amidase domain-containing protein</fullName>
    </recommendedName>
</protein>
<dbReference type="InterPro" id="IPR023631">
    <property type="entry name" value="Amidase_dom"/>
</dbReference>
<dbReference type="InterPro" id="IPR036928">
    <property type="entry name" value="AS_sf"/>
</dbReference>
<dbReference type="eggNOG" id="KOG1211">
    <property type="taxonomic scope" value="Eukaryota"/>
</dbReference>
<organism evidence="2 3">
    <name type="scientific">Aspergillus terreus (strain NIH 2624 / FGSC A1156)</name>
    <dbReference type="NCBI Taxonomy" id="341663"/>
    <lineage>
        <taxon>Eukaryota</taxon>
        <taxon>Fungi</taxon>
        <taxon>Dikarya</taxon>
        <taxon>Ascomycota</taxon>
        <taxon>Pezizomycotina</taxon>
        <taxon>Eurotiomycetes</taxon>
        <taxon>Eurotiomycetidae</taxon>
        <taxon>Eurotiales</taxon>
        <taxon>Aspergillaceae</taxon>
        <taxon>Aspergillus</taxon>
        <taxon>Aspergillus subgen. Circumdati</taxon>
    </lineage>
</organism>